<gene>
    <name evidence="1" type="ORF">L9F63_017130</name>
</gene>
<keyword evidence="2" id="KW-1185">Reference proteome</keyword>
<organism evidence="1 2">
    <name type="scientific">Diploptera punctata</name>
    <name type="common">Pacific beetle cockroach</name>
    <dbReference type="NCBI Taxonomy" id="6984"/>
    <lineage>
        <taxon>Eukaryota</taxon>
        <taxon>Metazoa</taxon>
        <taxon>Ecdysozoa</taxon>
        <taxon>Arthropoda</taxon>
        <taxon>Hexapoda</taxon>
        <taxon>Insecta</taxon>
        <taxon>Pterygota</taxon>
        <taxon>Neoptera</taxon>
        <taxon>Polyneoptera</taxon>
        <taxon>Dictyoptera</taxon>
        <taxon>Blattodea</taxon>
        <taxon>Blaberoidea</taxon>
        <taxon>Blaberidae</taxon>
        <taxon>Diplopterinae</taxon>
        <taxon>Diploptera</taxon>
    </lineage>
</organism>
<dbReference type="AlphaFoldDB" id="A0AAD7ZZR2"/>
<name>A0AAD7ZZR2_DIPPU</name>
<accession>A0AAD7ZZR2</accession>
<comment type="caution">
    <text evidence="1">The sequence shown here is derived from an EMBL/GenBank/DDBJ whole genome shotgun (WGS) entry which is preliminary data.</text>
</comment>
<dbReference type="Proteomes" id="UP001233999">
    <property type="component" value="Unassembled WGS sequence"/>
</dbReference>
<reference evidence="1" key="1">
    <citation type="journal article" date="2023" name="IScience">
        <title>Live-bearing cockroach genome reveals convergent evolutionary mechanisms linked to viviparity in insects and beyond.</title>
        <authorList>
            <person name="Fouks B."/>
            <person name="Harrison M.C."/>
            <person name="Mikhailova A.A."/>
            <person name="Marchal E."/>
            <person name="English S."/>
            <person name="Carruthers M."/>
            <person name="Jennings E.C."/>
            <person name="Chiamaka E.L."/>
            <person name="Frigard R.A."/>
            <person name="Pippel M."/>
            <person name="Attardo G.M."/>
            <person name="Benoit J.B."/>
            <person name="Bornberg-Bauer E."/>
            <person name="Tobe S.S."/>
        </authorList>
    </citation>
    <scope>NUCLEOTIDE SEQUENCE</scope>
    <source>
        <strain evidence="1">Stay&amp;Tobe</strain>
    </source>
</reference>
<protein>
    <submittedName>
        <fullName evidence="1">Uncharacterized protein</fullName>
    </submittedName>
</protein>
<sequence>VNFLRVLSISCTACSVDLPGQLVPVLQGGRMLISFPSQHGGVVVSFASLRNNLRRTMASRALPNSSMMTSVTILGNGF</sequence>
<reference evidence="1" key="2">
    <citation type="submission" date="2023-05" db="EMBL/GenBank/DDBJ databases">
        <authorList>
            <person name="Fouks B."/>
        </authorList>
    </citation>
    <scope>NUCLEOTIDE SEQUENCE</scope>
    <source>
        <strain evidence="1">Stay&amp;Tobe</strain>
        <tissue evidence="1">Testes</tissue>
    </source>
</reference>
<evidence type="ECO:0000313" key="1">
    <source>
        <dbReference type="EMBL" id="KAJ9589686.1"/>
    </source>
</evidence>
<proteinExistence type="predicted"/>
<dbReference type="EMBL" id="JASPKZ010004919">
    <property type="protein sequence ID" value="KAJ9589686.1"/>
    <property type="molecule type" value="Genomic_DNA"/>
</dbReference>
<feature type="non-terminal residue" evidence="1">
    <location>
        <position position="1"/>
    </location>
</feature>
<evidence type="ECO:0000313" key="2">
    <source>
        <dbReference type="Proteomes" id="UP001233999"/>
    </source>
</evidence>
<feature type="non-terminal residue" evidence="1">
    <location>
        <position position="78"/>
    </location>
</feature>